<dbReference type="FunFam" id="1.20.1250.20:FF:000320">
    <property type="entry name" value="Monocarboxylate transporter"/>
    <property type="match status" value="1"/>
</dbReference>
<feature type="transmembrane region" description="Helical" evidence="2">
    <location>
        <begin position="464"/>
        <end position="487"/>
    </location>
</feature>
<feature type="transmembrane region" description="Helical" evidence="2">
    <location>
        <begin position="556"/>
        <end position="579"/>
    </location>
</feature>
<dbReference type="Pfam" id="PF07690">
    <property type="entry name" value="MFS_1"/>
    <property type="match status" value="2"/>
</dbReference>
<protein>
    <submittedName>
        <fullName evidence="3">Uncharacterized protein</fullName>
    </submittedName>
</protein>
<feature type="transmembrane region" description="Helical" evidence="2">
    <location>
        <begin position="235"/>
        <end position="256"/>
    </location>
</feature>
<dbReference type="CDD" id="cd17352">
    <property type="entry name" value="MFS_MCT_SLC16"/>
    <property type="match status" value="1"/>
</dbReference>
<dbReference type="PANTHER" id="PTHR11360:SF293">
    <property type="entry name" value="HERMES, ISOFORM A"/>
    <property type="match status" value="1"/>
</dbReference>
<dbReference type="InterPro" id="IPR036259">
    <property type="entry name" value="MFS_trans_sf"/>
</dbReference>
<keyword evidence="2" id="KW-0812">Transmembrane</keyword>
<proteinExistence type="predicted"/>
<evidence type="ECO:0000313" key="3">
    <source>
        <dbReference type="EMBL" id="KAL1492384.1"/>
    </source>
</evidence>
<evidence type="ECO:0000256" key="1">
    <source>
        <dbReference type="SAM" id="MobiDB-lite"/>
    </source>
</evidence>
<gene>
    <name evidence="3" type="ORF">ABEB36_010637</name>
</gene>
<dbReference type="EMBL" id="JBDJPC010000008">
    <property type="protein sequence ID" value="KAL1492384.1"/>
    <property type="molecule type" value="Genomic_DNA"/>
</dbReference>
<feature type="transmembrane region" description="Helical" evidence="2">
    <location>
        <begin position="121"/>
        <end position="142"/>
    </location>
</feature>
<comment type="caution">
    <text evidence="3">The sequence shown here is derived from an EMBL/GenBank/DDBJ whole genome shotgun (WGS) entry which is preliminary data.</text>
</comment>
<dbReference type="Proteomes" id="UP001566132">
    <property type="component" value="Unassembled WGS sequence"/>
</dbReference>
<feature type="region of interest" description="Disordered" evidence="1">
    <location>
        <begin position="1"/>
        <end position="40"/>
    </location>
</feature>
<feature type="transmembrane region" description="Helical" evidence="2">
    <location>
        <begin position="174"/>
        <end position="197"/>
    </location>
</feature>
<feature type="transmembrane region" description="Helical" evidence="2">
    <location>
        <begin position="149"/>
        <end position="168"/>
    </location>
</feature>
<keyword evidence="4" id="KW-1185">Reference proteome</keyword>
<dbReference type="AlphaFoldDB" id="A0ABD1ECL0"/>
<feature type="transmembrane region" description="Helical" evidence="2">
    <location>
        <begin position="209"/>
        <end position="229"/>
    </location>
</feature>
<reference evidence="3 4" key="1">
    <citation type="submission" date="2024-05" db="EMBL/GenBank/DDBJ databases">
        <title>Genetic variation in Jamaican populations of the coffee berry borer (Hypothenemus hampei).</title>
        <authorList>
            <person name="Errbii M."/>
            <person name="Myrie A."/>
        </authorList>
    </citation>
    <scope>NUCLEOTIDE SEQUENCE [LARGE SCALE GENOMIC DNA]</scope>
    <source>
        <strain evidence="3">JA-Hopewell-2020-01-JO</strain>
        <tissue evidence="3">Whole body</tissue>
    </source>
</reference>
<evidence type="ECO:0000313" key="4">
    <source>
        <dbReference type="Proteomes" id="UP001566132"/>
    </source>
</evidence>
<dbReference type="PANTHER" id="PTHR11360">
    <property type="entry name" value="MONOCARBOXYLATE TRANSPORTER"/>
    <property type="match status" value="1"/>
</dbReference>
<dbReference type="InterPro" id="IPR050327">
    <property type="entry name" value="Proton-linked_MCT"/>
</dbReference>
<feature type="region of interest" description="Disordered" evidence="1">
    <location>
        <begin position="375"/>
        <end position="407"/>
    </location>
</feature>
<feature type="compositionally biased region" description="Polar residues" evidence="1">
    <location>
        <begin position="375"/>
        <end position="389"/>
    </location>
</feature>
<dbReference type="SUPFAM" id="SSF103473">
    <property type="entry name" value="MFS general substrate transporter"/>
    <property type="match status" value="1"/>
</dbReference>
<keyword evidence="2" id="KW-1133">Transmembrane helix</keyword>
<organism evidence="3 4">
    <name type="scientific">Hypothenemus hampei</name>
    <name type="common">Coffee berry borer</name>
    <dbReference type="NCBI Taxonomy" id="57062"/>
    <lineage>
        <taxon>Eukaryota</taxon>
        <taxon>Metazoa</taxon>
        <taxon>Ecdysozoa</taxon>
        <taxon>Arthropoda</taxon>
        <taxon>Hexapoda</taxon>
        <taxon>Insecta</taxon>
        <taxon>Pterygota</taxon>
        <taxon>Neoptera</taxon>
        <taxon>Endopterygota</taxon>
        <taxon>Coleoptera</taxon>
        <taxon>Polyphaga</taxon>
        <taxon>Cucujiformia</taxon>
        <taxon>Curculionidae</taxon>
        <taxon>Scolytinae</taxon>
        <taxon>Hypothenemus</taxon>
    </lineage>
</organism>
<feature type="transmembrane region" description="Helical" evidence="2">
    <location>
        <begin position="530"/>
        <end position="550"/>
    </location>
</feature>
<feature type="transmembrane region" description="Helical" evidence="2">
    <location>
        <begin position="619"/>
        <end position="640"/>
    </location>
</feature>
<feature type="transmembrane region" description="Helical" evidence="2">
    <location>
        <begin position="79"/>
        <end position="101"/>
    </location>
</feature>
<sequence length="660" mass="72293">MNSEPNSTEKETEEPLLGKGTNSQRGDEALSHVQNSHTQPFRDLKPSEIIRNKSVILIDRRRNEKATEKWKLVPPDGGWGWLVLFGATLVNILVPGTIKSFGVLLVEFQEAFEATPSEGMWIPALCYFLYSSLGPLSSILSVKYSYRTVTFLGGFCAAGGMILSFWAVSMPFLYITYGVLVGCGAGLSFPPTVYIVTSYFVKRRGIANGICISGSAFGSILLPPLLRILLVTYGYRGACLIMGGITLNVFMAALFYNPVENHMKKVNENEELQSEEEARTKFIISEDSMTSLPQIPHNDSFLEQSDVSDVGFNRSVSSAAVQNIKSPQRERKISVPTGRHEVMKYKQGYTGSKQNGHALSNVALHAVPEAQNSIGTSDFFSQGKLPTSRRTARSAAPKRSPSTSSFKYVSTPYHGSTLTLQPEIFASSFSLRSTKGRLAKQTEDQEEPPKRVKLFDISLLKDPLYLIILISNATNAVSYTNFIILLPSYAKNLDFDKNHGALLLSIVSALDLVGRIGGSALSDLTKFPKSWYFVSGLIISGISLAFMPFFGNYWVISGFCAVFGLASGTYVGITAIVMADLLGEERLQSSYGISLFVNGLIQLVGPPICGIWFEATESFVSLFCSLGIILIVGASLWSMVPCINKKNAAKSHEKDQEDEN</sequence>
<evidence type="ECO:0000256" key="2">
    <source>
        <dbReference type="SAM" id="Phobius"/>
    </source>
</evidence>
<keyword evidence="2" id="KW-0472">Membrane</keyword>
<feature type="transmembrane region" description="Helical" evidence="2">
    <location>
        <begin position="591"/>
        <end position="613"/>
    </location>
</feature>
<accession>A0ABD1ECL0</accession>
<dbReference type="Gene3D" id="1.20.1250.20">
    <property type="entry name" value="MFS general substrate transporter like domains"/>
    <property type="match status" value="2"/>
</dbReference>
<name>A0ABD1ECL0_HYPHA</name>
<dbReference type="InterPro" id="IPR011701">
    <property type="entry name" value="MFS"/>
</dbReference>